<evidence type="ECO:0000256" key="2">
    <source>
        <dbReference type="SAM" id="Phobius"/>
    </source>
</evidence>
<dbReference type="InterPro" id="IPR029044">
    <property type="entry name" value="Nucleotide-diphossugar_trans"/>
</dbReference>
<dbReference type="Proteomes" id="UP000001640">
    <property type="component" value="Chromosome 1"/>
</dbReference>
<keyword evidence="2" id="KW-0472">Membrane</keyword>
<dbReference type="InterPro" id="IPR039367">
    <property type="entry name" value="Och1-like"/>
</dbReference>
<keyword evidence="2" id="KW-1133">Transmembrane helix</keyword>
<dbReference type="AlphaFoldDB" id="G0V5K9"/>
<dbReference type="RefSeq" id="XP_003673138.1">
    <property type="nucleotide sequence ID" value="XM_003673090.1"/>
</dbReference>
<feature type="transmembrane region" description="Helical" evidence="2">
    <location>
        <begin position="18"/>
        <end position="35"/>
    </location>
</feature>
<dbReference type="OrthoDB" id="409543at2759"/>
<accession>G0V5K9</accession>
<dbReference type="PANTHER" id="PTHR31834:SF1">
    <property type="entry name" value="INITIATION-SPECIFIC ALPHA-1,6-MANNOSYLTRANSFERASE"/>
    <property type="match status" value="1"/>
</dbReference>
<dbReference type="GO" id="GO:0000136">
    <property type="term" value="C:mannan polymerase complex"/>
    <property type="evidence" value="ECO:0007669"/>
    <property type="project" value="TreeGrafter"/>
</dbReference>
<evidence type="ECO:0000313" key="3">
    <source>
        <dbReference type="EMBL" id="CCC66746.1"/>
    </source>
</evidence>
<comment type="similarity">
    <text evidence="1">Belongs to the glycosyltransferase 32 family.</text>
</comment>
<dbReference type="OMA" id="DWADWYS"/>
<reference key="2">
    <citation type="submission" date="2011-08" db="EMBL/GenBank/DDBJ databases">
        <title>Genome sequence of Naumovozyma castellii.</title>
        <authorList>
            <person name="Gordon J.L."/>
            <person name="Armisen D."/>
            <person name="Proux-Wera E."/>
            <person name="OhEigeartaigh S.S."/>
            <person name="Byrne K.P."/>
            <person name="Wolfe K.H."/>
        </authorList>
    </citation>
    <scope>NUCLEOTIDE SEQUENCE</scope>
    <source>
        <strain>Type strain:CBS 4309</strain>
    </source>
</reference>
<sequence length="463" mass="53074">MILPIPIRKLLANKKGKSIILALFIIYSIWIFHYSNSKFKLQFKPGNNGSIFLPTTSHIDTINLKRFASSSSAAPPSNISNLRQQLSLIFPYHPHDKIPRTIWQTWKVAKSDPTFPANFKSFQRDWEASINARDDKFQYTLIPDSNIEIFLQATYGEVPLIIEAFKTLPNNILKADFFRYLILFARGGIYSDIDTVPLKDLSSWPSLKGDNWKSTATQIPYKGKLAKDTNPPEWNEPGLVIGIEADPDRDDWKTFYARRLQFCQWTIQAKPGHPVLRELILNITATTLNSVKTSGQWHIDSKFKKDYNVNWRDRRGQDSSYDHSKKKCLNNVDGTDIMNWTGPGIFSDIIFQYMSNLIQQNNDILLINDNLNQDENETNLMKSTTIFYKKIMDSLQLKGVVPWEFFGFLKQPVLVDDIMVLPITSFSPDVGQMEAGTSSDSMAFVKHMFEGSWKEEADSKNSS</sequence>
<dbReference type="EMBL" id="HE576752">
    <property type="protein sequence ID" value="CCC66746.1"/>
    <property type="molecule type" value="Genomic_DNA"/>
</dbReference>
<dbReference type="InParanoid" id="G0V5K9"/>
<name>G0V5K9_NAUCA</name>
<gene>
    <name evidence="3" type="primary">NCAS0A01880</name>
    <name evidence="3" type="ordered locus">NCAS_0A01880</name>
</gene>
<proteinExistence type="inferred from homology"/>
<keyword evidence="4" id="KW-1185">Reference proteome</keyword>
<organism evidence="3 4">
    <name type="scientific">Naumovozyma castellii</name>
    <name type="common">Yeast</name>
    <name type="synonym">Saccharomyces castellii</name>
    <dbReference type="NCBI Taxonomy" id="27288"/>
    <lineage>
        <taxon>Eukaryota</taxon>
        <taxon>Fungi</taxon>
        <taxon>Dikarya</taxon>
        <taxon>Ascomycota</taxon>
        <taxon>Saccharomycotina</taxon>
        <taxon>Saccharomycetes</taxon>
        <taxon>Saccharomycetales</taxon>
        <taxon>Saccharomycetaceae</taxon>
        <taxon>Naumovozyma</taxon>
    </lineage>
</organism>
<dbReference type="HOGENOM" id="CLU_022381_5_2_1"/>
<dbReference type="InterPro" id="IPR007577">
    <property type="entry name" value="GlycoTrfase_DXD_sugar-bd_CS"/>
</dbReference>
<dbReference type="eggNOG" id="ENOG502QW2I">
    <property type="taxonomic scope" value="Eukaryota"/>
</dbReference>
<dbReference type="SUPFAM" id="SSF53448">
    <property type="entry name" value="Nucleotide-diphospho-sugar transferases"/>
    <property type="match status" value="1"/>
</dbReference>
<dbReference type="STRING" id="1064592.G0V5K9"/>
<dbReference type="PANTHER" id="PTHR31834">
    <property type="entry name" value="INITIATION-SPECIFIC ALPHA-1,6-MANNOSYLTRANSFERASE"/>
    <property type="match status" value="1"/>
</dbReference>
<dbReference type="Pfam" id="PF04488">
    <property type="entry name" value="Gly_transf_sug"/>
    <property type="match status" value="1"/>
</dbReference>
<dbReference type="FunCoup" id="G0V5K9">
    <property type="interactions" value="88"/>
</dbReference>
<dbReference type="GO" id="GO:0006487">
    <property type="term" value="P:protein N-linked glycosylation"/>
    <property type="evidence" value="ECO:0007669"/>
    <property type="project" value="EnsemblFungi"/>
</dbReference>
<dbReference type="GeneID" id="96900236"/>
<reference evidence="3 4" key="1">
    <citation type="journal article" date="2011" name="Proc. Natl. Acad. Sci. U.S.A.">
        <title>Evolutionary erosion of yeast sex chromosomes by mating-type switching accidents.</title>
        <authorList>
            <person name="Gordon J.L."/>
            <person name="Armisen D."/>
            <person name="Proux-Wera E."/>
            <person name="Oheigeartaigh S.S."/>
            <person name="Byrne K.P."/>
            <person name="Wolfe K.H."/>
        </authorList>
    </citation>
    <scope>NUCLEOTIDE SEQUENCE [LARGE SCALE GENOMIC DNA]</scope>
    <source>
        <strain evidence="4">ATCC 76901 / BCRC 22586 / CBS 4309 / NBRC 1992 / NRRL Y-12630</strain>
    </source>
</reference>
<evidence type="ECO:0008006" key="5">
    <source>
        <dbReference type="Google" id="ProtNLM"/>
    </source>
</evidence>
<evidence type="ECO:0000313" key="4">
    <source>
        <dbReference type="Proteomes" id="UP000001640"/>
    </source>
</evidence>
<protein>
    <recommendedName>
        <fullName evidence="5">Initiation-specific alpha-1,6-mannosyltransferase</fullName>
    </recommendedName>
</protein>
<dbReference type="KEGG" id="ncs:NCAS_0A01880"/>
<dbReference type="GO" id="GO:0000009">
    <property type="term" value="F:alpha-1,6-mannosyltransferase activity"/>
    <property type="evidence" value="ECO:0007669"/>
    <property type="project" value="EnsemblFungi"/>
</dbReference>
<keyword evidence="2" id="KW-0812">Transmembrane</keyword>
<dbReference type="Gene3D" id="3.90.550.20">
    <property type="match status" value="1"/>
</dbReference>
<evidence type="ECO:0000256" key="1">
    <source>
        <dbReference type="ARBA" id="ARBA00009003"/>
    </source>
</evidence>